<dbReference type="InterPro" id="IPR002347">
    <property type="entry name" value="SDR_fam"/>
</dbReference>
<dbReference type="AlphaFoldDB" id="A0A1X6WMN7"/>
<keyword evidence="2" id="KW-0560">Oxidoreductase</keyword>
<evidence type="ECO:0000313" key="4">
    <source>
        <dbReference type="EMBL" id="SLM85584.1"/>
    </source>
</evidence>
<accession>A0A1X6WMN7</accession>
<dbReference type="FunFam" id="3.40.50.720:FF:000047">
    <property type="entry name" value="NADP-dependent L-serine/L-allo-threonine dehydrogenase"/>
    <property type="match status" value="1"/>
</dbReference>
<evidence type="ECO:0000313" key="5">
    <source>
        <dbReference type="Proteomes" id="UP000195918"/>
    </source>
</evidence>
<dbReference type="InterPro" id="IPR036291">
    <property type="entry name" value="NAD(P)-bd_dom_sf"/>
</dbReference>
<dbReference type="GO" id="GO:0016616">
    <property type="term" value="F:oxidoreductase activity, acting on the CH-OH group of donors, NAD or NADP as acceptor"/>
    <property type="evidence" value="ECO:0007669"/>
    <property type="project" value="UniProtKB-ARBA"/>
</dbReference>
<dbReference type="SUPFAM" id="SSF51735">
    <property type="entry name" value="NAD(P)-binding Rossmann-fold domains"/>
    <property type="match status" value="1"/>
</dbReference>
<dbReference type="InterPro" id="IPR020904">
    <property type="entry name" value="Sc_DH/Rdtase_CS"/>
</dbReference>
<dbReference type="PROSITE" id="PS00061">
    <property type="entry name" value="ADH_SHORT"/>
    <property type="match status" value="1"/>
</dbReference>
<organism evidence="4 5">
    <name type="scientific">Vagococcus fluvialis bH819</name>
    <dbReference type="NCBI Taxonomy" id="1255619"/>
    <lineage>
        <taxon>Bacteria</taxon>
        <taxon>Bacillati</taxon>
        <taxon>Bacillota</taxon>
        <taxon>Bacilli</taxon>
        <taxon>Lactobacillales</taxon>
        <taxon>Enterococcaceae</taxon>
        <taxon>Vagococcus</taxon>
    </lineage>
</organism>
<dbReference type="Pfam" id="PF00106">
    <property type="entry name" value="adh_short"/>
    <property type="match status" value="1"/>
</dbReference>
<dbReference type="CDD" id="cd05233">
    <property type="entry name" value="SDR_c"/>
    <property type="match status" value="1"/>
</dbReference>
<dbReference type="PRINTS" id="PR00081">
    <property type="entry name" value="GDHRDH"/>
</dbReference>
<dbReference type="Gene3D" id="3.40.50.720">
    <property type="entry name" value="NAD(P)-binding Rossmann-like Domain"/>
    <property type="match status" value="1"/>
</dbReference>
<sequence length="244" mass="26731">MSTKPLIVITGASSGFGAKTAQLFNSKGFPLLLLARRTEKIKELPLNFDNVLIENVDVTNKEELQKAITKAEAIHGPTDLLVNNAGIMLLGNILDQDEEEWQKMLQTNVIGVLNGMKAVLGHMIERNHGTIINVSSIAGFKAFLDHAAYAASKFGVHGLTETIRQEVADSHVRVSLISPGAAETELLTHVTNEQSFNDYVSWKESMGGLTLDPQKVAESIFFIYEMPQEVTIREISIAATKQQA</sequence>
<dbReference type="RefSeq" id="WP_086951217.1">
    <property type="nucleotide sequence ID" value="NZ_FWFD01000008.1"/>
</dbReference>
<dbReference type="Proteomes" id="UP000195918">
    <property type="component" value="Unassembled WGS sequence"/>
</dbReference>
<dbReference type="PANTHER" id="PTHR43115:SF4">
    <property type="entry name" value="DEHYDROGENASE_REDUCTASE SDR FAMILY MEMBER 11"/>
    <property type="match status" value="1"/>
</dbReference>
<name>A0A1X6WMN7_9ENTE</name>
<evidence type="ECO:0000256" key="1">
    <source>
        <dbReference type="ARBA" id="ARBA00006484"/>
    </source>
</evidence>
<keyword evidence="5" id="KW-1185">Reference proteome</keyword>
<comment type="similarity">
    <text evidence="1 3">Belongs to the short-chain dehydrogenases/reductases (SDR) family.</text>
</comment>
<evidence type="ECO:0000256" key="2">
    <source>
        <dbReference type="ARBA" id="ARBA00023002"/>
    </source>
</evidence>
<proteinExistence type="inferred from homology"/>
<evidence type="ECO:0000256" key="3">
    <source>
        <dbReference type="RuleBase" id="RU000363"/>
    </source>
</evidence>
<dbReference type="EMBL" id="FWFD01000008">
    <property type="protein sequence ID" value="SLM85584.1"/>
    <property type="molecule type" value="Genomic_DNA"/>
</dbReference>
<dbReference type="PANTHER" id="PTHR43115">
    <property type="entry name" value="DEHYDROGENASE/REDUCTASE SDR FAMILY MEMBER 11"/>
    <property type="match status" value="1"/>
</dbReference>
<reference evidence="5" key="1">
    <citation type="submission" date="2017-02" db="EMBL/GenBank/DDBJ databases">
        <authorList>
            <person name="Dridi B."/>
        </authorList>
    </citation>
    <scope>NUCLEOTIDE SEQUENCE [LARGE SCALE GENOMIC DNA]</scope>
    <source>
        <strain evidence="5">bH819</strain>
    </source>
</reference>
<protein>
    <submittedName>
        <fullName evidence="4">Short-chain dehydrogenase/reductase SDR</fullName>
    </submittedName>
</protein>
<dbReference type="PRINTS" id="PR00080">
    <property type="entry name" value="SDRFAMILY"/>
</dbReference>
<dbReference type="OrthoDB" id="9775296at2"/>
<gene>
    <name evidence="4" type="ORF">FM121_05750</name>
</gene>